<accession>A0A5B0EEY4</accession>
<dbReference type="EMBL" id="VOBL01000006">
    <property type="protein sequence ID" value="KAA0977634.1"/>
    <property type="molecule type" value="Genomic_DNA"/>
</dbReference>
<proteinExistence type="predicted"/>
<comment type="caution">
    <text evidence="2">The sequence shown here is derived from an EMBL/GenBank/DDBJ whole genome shotgun (WGS) entry which is preliminary data.</text>
</comment>
<dbReference type="Gene3D" id="3.10.290.10">
    <property type="entry name" value="RNA-binding S4 domain"/>
    <property type="match status" value="1"/>
</dbReference>
<dbReference type="Pfam" id="PF13275">
    <property type="entry name" value="S4_2"/>
    <property type="match status" value="1"/>
</dbReference>
<dbReference type="OrthoDB" id="9811532at2"/>
<dbReference type="InterPro" id="IPR036986">
    <property type="entry name" value="S4_RNA-bd_sf"/>
</dbReference>
<sequence>MHHDGGMAKSESFHIQIRDESIRLGQLLKLASFAEDGFHAKQMIEDGMVTVNGEVDTRRGAQIRNGDVVRVNGESVIVETA</sequence>
<dbReference type="SUPFAM" id="SSF55174">
    <property type="entry name" value="Alpha-L RNA-binding motif"/>
    <property type="match status" value="1"/>
</dbReference>
<reference evidence="2 3" key="1">
    <citation type="submission" date="2019-07" db="EMBL/GenBank/DDBJ databases">
        <title>Analysis of the biochemical properties, biological activity and biotechnological potential of siderophores and biosurfactants produced by Antarctic psychrotolerant bacteria.</title>
        <authorList>
            <person name="Styczynski M."/>
            <person name="Krucon T."/>
            <person name="Decewicz P."/>
            <person name="Dziewit L."/>
        </authorList>
    </citation>
    <scope>NUCLEOTIDE SEQUENCE [LARGE SCALE GENOMIC DNA]</scope>
    <source>
        <strain evidence="2 3">ANT_H27</strain>
    </source>
</reference>
<dbReference type="GO" id="GO:0003723">
    <property type="term" value="F:RNA binding"/>
    <property type="evidence" value="ECO:0007669"/>
    <property type="project" value="UniProtKB-KW"/>
</dbReference>
<organism evidence="2 3">
    <name type="scientific">Paeniglutamicibacter gangotriensis</name>
    <dbReference type="NCBI Taxonomy" id="254787"/>
    <lineage>
        <taxon>Bacteria</taxon>
        <taxon>Bacillati</taxon>
        <taxon>Actinomycetota</taxon>
        <taxon>Actinomycetes</taxon>
        <taxon>Micrococcales</taxon>
        <taxon>Micrococcaceae</taxon>
        <taxon>Paeniglutamicibacter</taxon>
    </lineage>
</organism>
<gene>
    <name evidence="2" type="ORF">FQ154_08000</name>
</gene>
<dbReference type="Proteomes" id="UP000323856">
    <property type="component" value="Unassembled WGS sequence"/>
</dbReference>
<dbReference type="PROSITE" id="PS50889">
    <property type="entry name" value="S4"/>
    <property type="match status" value="1"/>
</dbReference>
<evidence type="ECO:0000313" key="2">
    <source>
        <dbReference type="EMBL" id="KAA0977634.1"/>
    </source>
</evidence>
<keyword evidence="1" id="KW-0694">RNA-binding</keyword>
<protein>
    <submittedName>
        <fullName evidence="2">RNA-binding S4 domain-containing protein</fullName>
    </submittedName>
</protein>
<dbReference type="CDD" id="cd00165">
    <property type="entry name" value="S4"/>
    <property type="match status" value="1"/>
</dbReference>
<evidence type="ECO:0000256" key="1">
    <source>
        <dbReference type="PROSITE-ProRule" id="PRU00182"/>
    </source>
</evidence>
<dbReference type="AlphaFoldDB" id="A0A5B0EEY4"/>
<name>A0A5B0EEY4_9MICC</name>
<evidence type="ECO:0000313" key="3">
    <source>
        <dbReference type="Proteomes" id="UP000323856"/>
    </source>
</evidence>